<feature type="region of interest" description="Disordered" evidence="1">
    <location>
        <begin position="543"/>
        <end position="581"/>
    </location>
</feature>
<evidence type="ECO:0000313" key="3">
    <source>
        <dbReference type="Proteomes" id="UP000315496"/>
    </source>
</evidence>
<sequence length="836" mass="92972">MLWEQRLRALEDAYESLSKLAQTDTFQAKIRSKISDIFHALLEFIPCIRISSRGLAYLTLEQRGAYDSAVRELGVLLTGYVEQFLVIKYCATLCAKILAPYQCAELIRPDLMREIFRSYGDGYVTDVDILSYCQIVVLGAEAVRFDSVVSDPSDTRDSQEREEKRDANLLNAPLENILDPHNSYYNERRASANTLLLTLTVFKTELSSPYLLLSNECFLLLSAAEMIAKLASLPPAQEEDVYEALCSRATELMAKMYNNVWTRIAASGEDLTEVWNTRRDYADFDESLLAHAIKNDSSFHVDITACSSSSEDLSTHDLDPKESKLVNNGDSISHSTTASYLSPRLDGTTLLRALIPEVEVPSYSVRSTTENLAATHVDWHSLGTSSDVYRNKPDTPENIPVKHGKDGLVLSRSTQEIGVLDISSMHPGILQAQIRDPRTFSAVNRRDTLKMVTNADMEEDSVLIILCSVASTLLESMKKHQVTAAQGAFENTKQQPVSLGPRASSSSKGILRKSGGESSPYGRIREGYHAVCVPETLRILSHITPKQTSSSNHSTRELSGSRLGLSTSGGPRTQRPRARPRTQELGAWLATMQRIYYYSLTTSFDSWSFVRHALLCLLHVRARIIRRLYNISSIESACYAQLDDTSIQDILNGTFVGIALKEFLRYIEYLGQVTIQEIVSFERSSGLDLQSPSMGSGRPRAEKLLGRDDAVLSLRVWASQVGAHLVYGGSDIGPTPCIKNIREHLLLIQGNQDWNRFEADELCHVVVILCIFGSVIFQGEETTSLLPILITLSGSLTSATPQLLQATKKHLGDLYLYLSCPIDLQDACYRLYSLSA</sequence>
<dbReference type="Proteomes" id="UP000315496">
    <property type="component" value="Chromosome 5"/>
</dbReference>
<comment type="caution">
    <text evidence="2">The sequence shown here is derived from an EMBL/GenBank/DDBJ whole genome shotgun (WGS) entry which is preliminary data.</text>
</comment>
<feature type="compositionally biased region" description="Low complexity" evidence="1">
    <location>
        <begin position="557"/>
        <end position="573"/>
    </location>
</feature>
<feature type="compositionally biased region" description="Polar residues" evidence="1">
    <location>
        <begin position="544"/>
        <end position="553"/>
    </location>
</feature>
<reference evidence="2 3" key="1">
    <citation type="submission" date="2019-05" db="EMBL/GenBank/DDBJ databases">
        <title>The compact genome of Giardia muris reveals important steps in the evolution of intestinal protozoan parasites.</title>
        <authorList>
            <person name="Xu F."/>
            <person name="Jimenez-Gonzalez A."/>
            <person name="Einarsson E."/>
            <person name="Astvaldsson A."/>
            <person name="Peirasmaki D."/>
            <person name="Eckmann L."/>
            <person name="Andersson J.O."/>
            <person name="Svard S.G."/>
            <person name="Jerlstrom-Hultqvist J."/>
        </authorList>
    </citation>
    <scope>NUCLEOTIDE SEQUENCE [LARGE SCALE GENOMIC DNA]</scope>
    <source>
        <strain evidence="2 3">Roberts-Thomson</strain>
    </source>
</reference>
<dbReference type="AlphaFoldDB" id="A0A4Z1T0L0"/>
<feature type="region of interest" description="Disordered" evidence="1">
    <location>
        <begin position="493"/>
        <end position="522"/>
    </location>
</feature>
<protein>
    <submittedName>
        <fullName evidence="2">Uncharacterized protein</fullName>
    </submittedName>
</protein>
<proteinExistence type="predicted"/>
<evidence type="ECO:0000313" key="2">
    <source>
        <dbReference type="EMBL" id="TNJ26447.1"/>
    </source>
</evidence>
<feature type="compositionally biased region" description="Polar residues" evidence="1">
    <location>
        <begin position="493"/>
        <end position="508"/>
    </location>
</feature>
<organism evidence="2 3">
    <name type="scientific">Giardia muris</name>
    <dbReference type="NCBI Taxonomy" id="5742"/>
    <lineage>
        <taxon>Eukaryota</taxon>
        <taxon>Metamonada</taxon>
        <taxon>Diplomonadida</taxon>
        <taxon>Hexamitidae</taxon>
        <taxon>Giardiinae</taxon>
        <taxon>Giardia</taxon>
    </lineage>
</organism>
<accession>A0A4Z1T0L0</accession>
<keyword evidence="3" id="KW-1185">Reference proteome</keyword>
<gene>
    <name evidence="2" type="ORF">GMRT_10346</name>
</gene>
<dbReference type="EMBL" id="VDLU01000005">
    <property type="protein sequence ID" value="TNJ26447.1"/>
    <property type="molecule type" value="Genomic_DNA"/>
</dbReference>
<name>A0A4Z1T0L0_GIAMU</name>
<dbReference type="VEuPathDB" id="GiardiaDB:GMRT_10346"/>
<dbReference type="OrthoDB" id="10251526at2759"/>
<evidence type="ECO:0000256" key="1">
    <source>
        <dbReference type="SAM" id="MobiDB-lite"/>
    </source>
</evidence>